<dbReference type="EMBL" id="CP015583">
    <property type="protein sequence ID" value="APT56429.1"/>
    <property type="molecule type" value="Genomic_DNA"/>
</dbReference>
<sequence length="122" mass="12706">MAWTLDARIPLSPLPDAAALRQTLQSGPPAALLLPEGHPGFGGAVATARFQPFASHAAACACCGGRSPVAQALDRLFLDRVRGTCPWFERVLALADTPEAAAMLQGALRQDAVVAARFRAAS</sequence>
<name>A0A1L7ACR2_9PROT</name>
<dbReference type="AlphaFoldDB" id="A0A1L7ACR2"/>
<proteinExistence type="predicted"/>
<dbReference type="Proteomes" id="UP000185494">
    <property type="component" value="Chromosome 1"/>
</dbReference>
<organism evidence="1 2">
    <name type="scientific">Roseomonas gilardii</name>
    <dbReference type="NCBI Taxonomy" id="257708"/>
    <lineage>
        <taxon>Bacteria</taxon>
        <taxon>Pseudomonadati</taxon>
        <taxon>Pseudomonadota</taxon>
        <taxon>Alphaproteobacteria</taxon>
        <taxon>Acetobacterales</taxon>
        <taxon>Roseomonadaceae</taxon>
        <taxon>Roseomonas</taxon>
    </lineage>
</organism>
<dbReference type="RefSeq" id="WP_075797374.1">
    <property type="nucleotide sequence ID" value="NZ_CP015583.1"/>
</dbReference>
<dbReference type="STRING" id="257708.RGI145_04240"/>
<gene>
    <name evidence="1" type="ORF">RGI145_04240</name>
</gene>
<dbReference type="KEGG" id="rgi:RGI145_04240"/>
<evidence type="ECO:0000313" key="2">
    <source>
        <dbReference type="Proteomes" id="UP000185494"/>
    </source>
</evidence>
<evidence type="ECO:0000313" key="1">
    <source>
        <dbReference type="EMBL" id="APT56429.1"/>
    </source>
</evidence>
<accession>A0A1L7ACR2</accession>
<protein>
    <submittedName>
        <fullName evidence="1">Uncharacterized protein</fullName>
    </submittedName>
</protein>
<reference evidence="1 2" key="1">
    <citation type="submission" date="2016-05" db="EMBL/GenBank/DDBJ databases">
        <title>Complete Genome and Methylome Analysis of Psychrotrophic Bacterial Isolates from Antarctic Lake Untersee.</title>
        <authorList>
            <person name="Fomenkov A."/>
            <person name="Akimov V.N."/>
            <person name="Vasilyeva L.V."/>
            <person name="Andersen D."/>
            <person name="Vincze T."/>
            <person name="Roberts R.J."/>
        </authorList>
    </citation>
    <scope>NUCLEOTIDE SEQUENCE [LARGE SCALE GENOMIC DNA]</scope>
    <source>
        <strain evidence="1 2">U14-5</strain>
    </source>
</reference>